<evidence type="ECO:0000256" key="6">
    <source>
        <dbReference type="ARBA" id="ARBA00022737"/>
    </source>
</evidence>
<keyword evidence="4 13" id="KW-0812">Transmembrane</keyword>
<dbReference type="NCBIfam" id="TIGR01494">
    <property type="entry name" value="ATPase_P-type"/>
    <property type="match status" value="2"/>
</dbReference>
<dbReference type="GO" id="GO:0005524">
    <property type="term" value="F:ATP binding"/>
    <property type="evidence" value="ECO:0007669"/>
    <property type="project" value="UniProtKB-UniRule"/>
</dbReference>
<dbReference type="InterPro" id="IPR023298">
    <property type="entry name" value="ATPase_P-typ_TM_dom_sf"/>
</dbReference>
<dbReference type="EMBL" id="JAUIZM010000005">
    <property type="protein sequence ID" value="KAK1384721.1"/>
    <property type="molecule type" value="Genomic_DNA"/>
</dbReference>
<dbReference type="InterPro" id="IPR008250">
    <property type="entry name" value="ATPase_P-typ_transduc_dom_A_sf"/>
</dbReference>
<accession>A0AAD8MTL3</accession>
<dbReference type="InterPro" id="IPR027256">
    <property type="entry name" value="P-typ_ATPase_IB"/>
</dbReference>
<dbReference type="GO" id="GO:0016887">
    <property type="term" value="F:ATP hydrolysis activity"/>
    <property type="evidence" value="ECO:0007669"/>
    <property type="project" value="InterPro"/>
</dbReference>
<dbReference type="PROSITE" id="PS01047">
    <property type="entry name" value="HMA_1"/>
    <property type="match status" value="2"/>
</dbReference>
<dbReference type="Gene3D" id="3.30.70.100">
    <property type="match status" value="2"/>
</dbReference>
<dbReference type="SUPFAM" id="SSF81653">
    <property type="entry name" value="Calcium ATPase, transduction domain A"/>
    <property type="match status" value="1"/>
</dbReference>
<sequence>MAPGVQLTGKTSPDGDLEDVRLLDEYEDEEVKLSEGMRRIQVRITGMTCAACSNSVENALISLNGVVRASVALLQSKADVVFHPSLVNDNDIKNAIEDAGFEAEIVPETSSSKTNSHGNVVGQFTIGGMTCAACVNSVEGILRKLPGVKRAVVALSTSLGEVEYDPTVISKDDIVDAIEDAGFEGSLVQSSQQDKIILVVNGIASDFDVQLLEGILCNLKGVRKFCFNKISRELEVLFDPMVLGSRLLVDEIEGGSSGKFNLRVRNPYTRMTSKDLEESSKMFRLFTASLFLSVPVIIMRFVCPSIPILYALLLRQCGPFQMGDWLKWALVSVVQFVIGKRFYVAAWRALRNGSTNMDVLVALGTSASYFYSVYALLYGAVTGFWSPTYFETSAMLITFVLLGKYLETLAKGKTSDAIKKLVELTPATALLLLQDKAGKVIGEREIDSLLIQPGDMLKVLPGAKVPVDGMVVWGSSYVNESMVTGESEPVSKAVNAAVIGGTINLNGSLHIQATKIGSDTVLSQIISLVETAQMSKAPIQKFADYVASIFVPTVVAFSLLTLIGWYIGGVSGFYPVEWLPENSNYFVFALMFAISVVVIACPCALGLATPTAVMVATGVGANHGVLIKGGDALERAQMVNYVVFDKTGTLTQGKATVTTAKVFTEMDRGEFLTLVASAEASSEHPLAKAIMEYARHFHFFEDPSAITDIQYLEKEPKYSGWLLEAFEFTALPGRGVQCLINGKRVLVGNRSLLTENGVAIPTDTENFMVELEESAKTGILVAYDAVLIGILGVADPLKREAAVVVEGLMKMGVKPVMVTGDNWRTAHAVAKELGIHDVRAEVMPAGKADVIRSFQKDGSIVAMVGDGINDSPALAAADVGMAIGGGTDIAIEAADYVLMRNNLEDVITAIDLSRKTFNRIRLNYVFAMAYNVIAIPIAAGVFFPLVKLKLPPWAAGTCMALSSVSVVCSSLLLRRYKRPRLTTILEITIE</sequence>
<dbReference type="PRINTS" id="PR00120">
    <property type="entry name" value="HATPASE"/>
</dbReference>
<dbReference type="PROSITE" id="PS00154">
    <property type="entry name" value="ATPASE_E1_E2"/>
    <property type="match status" value="1"/>
</dbReference>
<dbReference type="SFLD" id="SFLDS00003">
    <property type="entry name" value="Haloacid_Dehalogenase"/>
    <property type="match status" value="1"/>
</dbReference>
<keyword evidence="16" id="KW-1185">Reference proteome</keyword>
<dbReference type="SFLD" id="SFLDG00002">
    <property type="entry name" value="C1.7:_P-type_atpase_like"/>
    <property type="match status" value="1"/>
</dbReference>
<comment type="similarity">
    <text evidence="2 13">Belongs to the cation transport ATPase (P-type) (TC 3.A.3) family. Type IB subfamily.</text>
</comment>
<evidence type="ECO:0000256" key="9">
    <source>
        <dbReference type="ARBA" id="ARBA00022989"/>
    </source>
</evidence>
<feature type="transmembrane region" description="Helical" evidence="13">
    <location>
        <begin position="924"/>
        <end position="946"/>
    </location>
</feature>
<dbReference type="InterPro" id="IPR059000">
    <property type="entry name" value="ATPase_P-type_domA"/>
</dbReference>
<dbReference type="Gene3D" id="2.70.150.10">
    <property type="entry name" value="Calcium-transporting ATPase, cytoplasmic transduction domain A"/>
    <property type="match status" value="1"/>
</dbReference>
<dbReference type="FunFam" id="3.30.70.100:FF:000005">
    <property type="entry name" value="Copper-exporting P-type ATPase A"/>
    <property type="match status" value="2"/>
</dbReference>
<dbReference type="PANTHER" id="PTHR46594:SF6">
    <property type="entry name" value="COPPER-TRANSPORTING ATPASE RAN1"/>
    <property type="match status" value="1"/>
</dbReference>
<dbReference type="InterPro" id="IPR036163">
    <property type="entry name" value="HMA_dom_sf"/>
</dbReference>
<evidence type="ECO:0000313" key="16">
    <source>
        <dbReference type="Proteomes" id="UP001237642"/>
    </source>
</evidence>
<feature type="transmembrane region" description="Helical" evidence="13">
    <location>
        <begin position="952"/>
        <end position="973"/>
    </location>
</feature>
<dbReference type="Proteomes" id="UP001237642">
    <property type="component" value="Unassembled WGS sequence"/>
</dbReference>
<feature type="domain" description="HMA" evidence="14">
    <location>
        <begin position="38"/>
        <end position="104"/>
    </location>
</feature>
<dbReference type="InterPro" id="IPR023214">
    <property type="entry name" value="HAD_sf"/>
</dbReference>
<dbReference type="GO" id="GO:0016020">
    <property type="term" value="C:membrane"/>
    <property type="evidence" value="ECO:0007669"/>
    <property type="project" value="UniProtKB-SubCell"/>
</dbReference>
<dbReference type="InterPro" id="IPR017969">
    <property type="entry name" value="Heavy-metal-associated_CS"/>
</dbReference>
<dbReference type="PRINTS" id="PR00119">
    <property type="entry name" value="CATATPASE"/>
</dbReference>
<dbReference type="SUPFAM" id="SSF55008">
    <property type="entry name" value="HMA, heavy metal-associated domain"/>
    <property type="match status" value="2"/>
</dbReference>
<dbReference type="Gene3D" id="3.40.1110.10">
    <property type="entry name" value="Calcium-transporting ATPase, cytoplasmic domain N"/>
    <property type="match status" value="2"/>
</dbReference>
<dbReference type="GO" id="GO:0009626">
    <property type="term" value="P:plant-type hypersensitive response"/>
    <property type="evidence" value="ECO:0007669"/>
    <property type="project" value="UniProtKB-KW"/>
</dbReference>
<dbReference type="SUPFAM" id="SSF56784">
    <property type="entry name" value="HAD-like"/>
    <property type="match status" value="1"/>
</dbReference>
<keyword evidence="6" id="KW-0677">Repeat</keyword>
<evidence type="ECO:0000256" key="5">
    <source>
        <dbReference type="ARBA" id="ARBA00022723"/>
    </source>
</evidence>
<dbReference type="PROSITE" id="PS50846">
    <property type="entry name" value="HMA_2"/>
    <property type="match status" value="2"/>
</dbReference>
<evidence type="ECO:0000256" key="3">
    <source>
        <dbReference type="ARBA" id="ARBA00022448"/>
    </source>
</evidence>
<keyword evidence="3" id="KW-0813">Transport</keyword>
<organism evidence="15 16">
    <name type="scientific">Heracleum sosnowskyi</name>
    <dbReference type="NCBI Taxonomy" id="360622"/>
    <lineage>
        <taxon>Eukaryota</taxon>
        <taxon>Viridiplantae</taxon>
        <taxon>Streptophyta</taxon>
        <taxon>Embryophyta</taxon>
        <taxon>Tracheophyta</taxon>
        <taxon>Spermatophyta</taxon>
        <taxon>Magnoliopsida</taxon>
        <taxon>eudicotyledons</taxon>
        <taxon>Gunneridae</taxon>
        <taxon>Pentapetalae</taxon>
        <taxon>asterids</taxon>
        <taxon>campanulids</taxon>
        <taxon>Apiales</taxon>
        <taxon>Apiaceae</taxon>
        <taxon>Apioideae</taxon>
        <taxon>apioid superclade</taxon>
        <taxon>Tordylieae</taxon>
        <taxon>Tordyliinae</taxon>
        <taxon>Heracleum</taxon>
    </lineage>
</organism>
<keyword evidence="11" id="KW-0406">Ion transport</keyword>
<evidence type="ECO:0000256" key="7">
    <source>
        <dbReference type="ARBA" id="ARBA00022796"/>
    </source>
</evidence>
<dbReference type="CDD" id="cd00371">
    <property type="entry name" value="HMA"/>
    <property type="match status" value="2"/>
</dbReference>
<dbReference type="InterPro" id="IPR006121">
    <property type="entry name" value="HMA_dom"/>
</dbReference>
<feature type="transmembrane region" description="Helical" evidence="13">
    <location>
        <begin position="542"/>
        <end position="567"/>
    </location>
</feature>
<dbReference type="InterPro" id="IPR018303">
    <property type="entry name" value="ATPase_P-typ_P_site"/>
</dbReference>
<dbReference type="FunFam" id="3.40.50.1000:FF:000031">
    <property type="entry name" value="Probable copper-transporting ATPase HMA5"/>
    <property type="match status" value="1"/>
</dbReference>
<evidence type="ECO:0000256" key="8">
    <source>
        <dbReference type="ARBA" id="ARBA00022967"/>
    </source>
</evidence>
<dbReference type="FunFam" id="3.40.1110.10:FF:000038">
    <property type="entry name" value="Copper-exporting P-type ATPase"/>
    <property type="match status" value="1"/>
</dbReference>
<dbReference type="FunFam" id="3.40.1110.10:FF:000065">
    <property type="entry name" value="Copper-transporting ATPase RAN1"/>
    <property type="match status" value="1"/>
</dbReference>
<evidence type="ECO:0000256" key="4">
    <source>
        <dbReference type="ARBA" id="ARBA00022692"/>
    </source>
</evidence>
<keyword evidence="7" id="KW-0187">Copper transport</keyword>
<dbReference type="NCBIfam" id="TIGR00003">
    <property type="entry name" value="copper ion binding protein"/>
    <property type="match status" value="2"/>
</dbReference>
<dbReference type="Pfam" id="PF00702">
    <property type="entry name" value="Hydrolase"/>
    <property type="match status" value="1"/>
</dbReference>
<keyword evidence="9 13" id="KW-1133">Transmembrane helix</keyword>
<comment type="subcellular location">
    <subcellularLocation>
        <location evidence="1">Membrane</location>
        <topology evidence="1">Peripheral membrane protein</topology>
    </subcellularLocation>
</comment>
<dbReference type="GO" id="GO:0005507">
    <property type="term" value="F:copper ion binding"/>
    <property type="evidence" value="ECO:0007669"/>
    <property type="project" value="InterPro"/>
</dbReference>
<feature type="transmembrane region" description="Helical" evidence="13">
    <location>
        <begin position="587"/>
        <end position="608"/>
    </location>
</feature>
<dbReference type="InterPro" id="IPR001757">
    <property type="entry name" value="P_typ_ATPase"/>
</dbReference>
<dbReference type="SFLD" id="SFLDF00027">
    <property type="entry name" value="p-type_atpase"/>
    <property type="match status" value="1"/>
</dbReference>
<dbReference type="InterPro" id="IPR023299">
    <property type="entry name" value="ATPase_P-typ_cyto_dom_N"/>
</dbReference>
<evidence type="ECO:0000256" key="10">
    <source>
        <dbReference type="ARBA" id="ARBA00023008"/>
    </source>
</evidence>
<keyword evidence="5 13" id="KW-0479">Metal-binding</keyword>
<dbReference type="CDD" id="cd02094">
    <property type="entry name" value="P-type_ATPase_Cu-like"/>
    <property type="match status" value="1"/>
</dbReference>
<feature type="domain" description="HMA" evidence="14">
    <location>
        <begin position="120"/>
        <end position="186"/>
    </location>
</feature>
<keyword evidence="13" id="KW-0547">Nucleotide-binding</keyword>
<dbReference type="SUPFAM" id="SSF81665">
    <property type="entry name" value="Calcium ATPase, transmembrane domain M"/>
    <property type="match status" value="1"/>
</dbReference>
<keyword evidence="12 13" id="KW-0472">Membrane</keyword>
<dbReference type="InterPro" id="IPR036412">
    <property type="entry name" value="HAD-like_sf"/>
</dbReference>
<dbReference type="InterPro" id="IPR044492">
    <property type="entry name" value="P_typ_ATPase_HD_dom"/>
</dbReference>
<protein>
    <submittedName>
        <fullName evidence="15">Copper-transporting ATPase RAN1</fullName>
    </submittedName>
</protein>
<feature type="transmembrane region" description="Helical" evidence="13">
    <location>
        <begin position="325"/>
        <end position="347"/>
    </location>
</feature>
<reference evidence="15" key="1">
    <citation type="submission" date="2023-02" db="EMBL/GenBank/DDBJ databases">
        <title>Genome of toxic invasive species Heracleum sosnowskyi carries increased number of genes despite the absence of recent whole-genome duplications.</title>
        <authorList>
            <person name="Schelkunov M."/>
            <person name="Shtratnikova V."/>
            <person name="Makarenko M."/>
            <person name="Klepikova A."/>
            <person name="Omelchenko D."/>
            <person name="Novikova G."/>
            <person name="Obukhova E."/>
            <person name="Bogdanov V."/>
            <person name="Penin A."/>
            <person name="Logacheva M."/>
        </authorList>
    </citation>
    <scope>NUCLEOTIDE SEQUENCE</scope>
    <source>
        <strain evidence="15">Hsosn_3</strain>
        <tissue evidence="15">Leaf</tissue>
    </source>
</reference>
<dbReference type="Pfam" id="PF00403">
    <property type="entry name" value="HMA"/>
    <property type="match status" value="2"/>
</dbReference>
<dbReference type="AlphaFoldDB" id="A0AAD8MTL3"/>
<dbReference type="PANTHER" id="PTHR46594">
    <property type="entry name" value="P-TYPE CATION-TRANSPORTING ATPASE"/>
    <property type="match status" value="1"/>
</dbReference>
<evidence type="ECO:0000259" key="14">
    <source>
        <dbReference type="PROSITE" id="PS50846"/>
    </source>
</evidence>
<evidence type="ECO:0000256" key="11">
    <source>
        <dbReference type="ARBA" id="ARBA00023065"/>
    </source>
</evidence>
<dbReference type="GO" id="GO:0006825">
    <property type="term" value="P:copper ion transport"/>
    <property type="evidence" value="ECO:0007669"/>
    <property type="project" value="UniProtKB-KW"/>
</dbReference>
<comment type="caution">
    <text evidence="15">The sequence shown here is derived from an EMBL/GenBank/DDBJ whole genome shotgun (WGS) entry which is preliminary data.</text>
</comment>
<gene>
    <name evidence="15" type="ORF">POM88_022456</name>
</gene>
<evidence type="ECO:0000256" key="1">
    <source>
        <dbReference type="ARBA" id="ARBA00004170"/>
    </source>
</evidence>
<dbReference type="FunFam" id="2.70.150.10:FF:000002">
    <property type="entry name" value="Copper-transporting ATPase 1, putative"/>
    <property type="match status" value="1"/>
</dbReference>
<proteinExistence type="inferred from homology"/>
<keyword evidence="10" id="KW-0186">Copper</keyword>
<dbReference type="Gene3D" id="3.40.50.1000">
    <property type="entry name" value="HAD superfamily/HAD-like"/>
    <property type="match status" value="1"/>
</dbReference>
<dbReference type="NCBIfam" id="TIGR01525">
    <property type="entry name" value="ATPase-IB_hvy"/>
    <property type="match status" value="1"/>
</dbReference>
<evidence type="ECO:0000313" key="15">
    <source>
        <dbReference type="EMBL" id="KAK1384721.1"/>
    </source>
</evidence>
<dbReference type="GO" id="GO:0019829">
    <property type="term" value="F:ATPase-coupled monoatomic cation transmembrane transporter activity"/>
    <property type="evidence" value="ECO:0007669"/>
    <property type="project" value="InterPro"/>
</dbReference>
<evidence type="ECO:0000256" key="13">
    <source>
        <dbReference type="RuleBase" id="RU362081"/>
    </source>
</evidence>
<dbReference type="InterPro" id="IPR006122">
    <property type="entry name" value="HMA_Cu_ion-bd"/>
</dbReference>
<feature type="transmembrane region" description="Helical" evidence="13">
    <location>
        <begin position="290"/>
        <end position="313"/>
    </location>
</feature>
<keyword evidence="8" id="KW-1278">Translocase</keyword>
<dbReference type="Pfam" id="PF00122">
    <property type="entry name" value="E1-E2_ATPase"/>
    <property type="match status" value="1"/>
</dbReference>
<evidence type="ECO:0000256" key="12">
    <source>
        <dbReference type="ARBA" id="ARBA00023136"/>
    </source>
</evidence>
<feature type="transmembrane region" description="Helical" evidence="13">
    <location>
        <begin position="359"/>
        <end position="381"/>
    </location>
</feature>
<keyword evidence="13" id="KW-0067">ATP-binding</keyword>
<evidence type="ECO:0000256" key="2">
    <source>
        <dbReference type="ARBA" id="ARBA00006024"/>
    </source>
</evidence>
<reference evidence="15" key="2">
    <citation type="submission" date="2023-05" db="EMBL/GenBank/DDBJ databases">
        <authorList>
            <person name="Schelkunov M.I."/>
        </authorList>
    </citation>
    <scope>NUCLEOTIDE SEQUENCE</scope>
    <source>
        <strain evidence="15">Hsosn_3</strain>
        <tissue evidence="15">Leaf</tissue>
    </source>
</reference>
<name>A0AAD8MTL3_9APIA</name>